<evidence type="ECO:0000313" key="2">
    <source>
        <dbReference type="Proteomes" id="UP000017836"/>
    </source>
</evidence>
<dbReference type="PANTHER" id="PTHR31672">
    <property type="entry name" value="BNACNNG10540D PROTEIN"/>
    <property type="match status" value="1"/>
</dbReference>
<dbReference type="InterPro" id="IPR050796">
    <property type="entry name" value="SCF_F-box_component"/>
</dbReference>
<dbReference type="Gramene" id="ERM98217">
    <property type="protein sequence ID" value="ERM98217"/>
    <property type="gene ID" value="AMTR_s00095p00148690"/>
</dbReference>
<dbReference type="EMBL" id="KI395483">
    <property type="protein sequence ID" value="ERM98217.1"/>
    <property type="molecule type" value="Genomic_DNA"/>
</dbReference>
<dbReference type="HOGENOM" id="CLU_121132_0_0_1"/>
<sequence>MPAILQLLSTRWSCNRVVGLGCDPISCSFKILIQCSPKWRMFSSLSRCWETIEDPTPDFGPRWERRTACTRSTCYGVYRSSQNLAAFDLNTKSWDSIPIPEGLSCSCRELVVFVSCSCGCLLKTQMWGDRVCVFNINHDLELKMWVLDRETKNWELVVNAGLQNLKDEPGDRLEALLLVGDTFFISTHTGGVFI</sequence>
<evidence type="ECO:0008006" key="3">
    <source>
        <dbReference type="Google" id="ProtNLM"/>
    </source>
</evidence>
<organism evidence="1 2">
    <name type="scientific">Amborella trichopoda</name>
    <dbReference type="NCBI Taxonomy" id="13333"/>
    <lineage>
        <taxon>Eukaryota</taxon>
        <taxon>Viridiplantae</taxon>
        <taxon>Streptophyta</taxon>
        <taxon>Embryophyta</taxon>
        <taxon>Tracheophyta</taxon>
        <taxon>Spermatophyta</taxon>
        <taxon>Magnoliopsida</taxon>
        <taxon>Amborellales</taxon>
        <taxon>Amborellaceae</taxon>
        <taxon>Amborella</taxon>
    </lineage>
</organism>
<gene>
    <name evidence="1" type="ORF">AMTR_s00095p00148690</name>
</gene>
<protein>
    <recommendedName>
        <fullName evidence="3">F-box associated domain-containing protein</fullName>
    </recommendedName>
</protein>
<proteinExistence type="predicted"/>
<reference evidence="2" key="1">
    <citation type="journal article" date="2013" name="Science">
        <title>The Amborella genome and the evolution of flowering plants.</title>
        <authorList>
            <consortium name="Amborella Genome Project"/>
        </authorList>
    </citation>
    <scope>NUCLEOTIDE SEQUENCE [LARGE SCALE GENOMIC DNA]</scope>
</reference>
<accession>W1NQZ8</accession>
<dbReference type="GO" id="GO:0031146">
    <property type="term" value="P:SCF-dependent proteasomal ubiquitin-dependent protein catabolic process"/>
    <property type="evidence" value="ECO:0000318"/>
    <property type="project" value="GO_Central"/>
</dbReference>
<dbReference type="Proteomes" id="UP000017836">
    <property type="component" value="Unassembled WGS sequence"/>
</dbReference>
<name>W1NQZ8_AMBTC</name>
<dbReference type="AlphaFoldDB" id="W1NQZ8"/>
<keyword evidence="2" id="KW-1185">Reference proteome</keyword>
<dbReference type="GO" id="GO:0004842">
    <property type="term" value="F:ubiquitin-protein transferase activity"/>
    <property type="evidence" value="ECO:0000318"/>
    <property type="project" value="GO_Central"/>
</dbReference>
<evidence type="ECO:0000313" key="1">
    <source>
        <dbReference type="EMBL" id="ERM98217.1"/>
    </source>
</evidence>